<evidence type="ECO:0000313" key="3">
    <source>
        <dbReference type="Proteomes" id="UP001222325"/>
    </source>
</evidence>
<dbReference type="SUPFAM" id="SSF90257">
    <property type="entry name" value="Myosin rod fragments"/>
    <property type="match status" value="1"/>
</dbReference>
<evidence type="ECO:0000313" key="2">
    <source>
        <dbReference type="EMBL" id="KAJ7082398.1"/>
    </source>
</evidence>
<comment type="caution">
    <text evidence="2">The sequence shown here is derived from an EMBL/GenBank/DDBJ whole genome shotgun (WGS) entry which is preliminary data.</text>
</comment>
<dbReference type="AlphaFoldDB" id="A0AAD6XJ64"/>
<feature type="coiled-coil region" evidence="1">
    <location>
        <begin position="5"/>
        <end position="234"/>
    </location>
</feature>
<organism evidence="2 3">
    <name type="scientific">Mycena belliarum</name>
    <dbReference type="NCBI Taxonomy" id="1033014"/>
    <lineage>
        <taxon>Eukaryota</taxon>
        <taxon>Fungi</taxon>
        <taxon>Dikarya</taxon>
        <taxon>Basidiomycota</taxon>
        <taxon>Agaricomycotina</taxon>
        <taxon>Agaricomycetes</taxon>
        <taxon>Agaricomycetidae</taxon>
        <taxon>Agaricales</taxon>
        <taxon>Marasmiineae</taxon>
        <taxon>Mycenaceae</taxon>
        <taxon>Mycena</taxon>
    </lineage>
</organism>
<proteinExistence type="predicted"/>
<sequence>METKIKTTEALTREAEDKASAIREQLSTALAETTSLREALQTCKTEISDKDDVLSKLSLANQRLEEENCALLEALDRREKERATLAQTMRAREGELHLLETQLENARRSCTPLNAHAGDTGASDLVPKEEENDALQVEHSALQTKVARLEEENRILREARDQHERERVESEALRKERSDLSAKAVAREEDNRIKLEARDKAHKNALAKTARAHVKELRALQAQHAVELEQLRATPARPDADTEIAKLRDTVQGHLMHITDLKVKVAEREEYAVKAKASLAKQRVEADTERARHLETYANLKRKHSRRRGNTTRP</sequence>
<reference evidence="2" key="1">
    <citation type="submission" date="2023-03" db="EMBL/GenBank/DDBJ databases">
        <title>Massive genome expansion in bonnet fungi (Mycena s.s.) driven by repeated elements and novel gene families across ecological guilds.</title>
        <authorList>
            <consortium name="Lawrence Berkeley National Laboratory"/>
            <person name="Harder C.B."/>
            <person name="Miyauchi S."/>
            <person name="Viragh M."/>
            <person name="Kuo A."/>
            <person name="Thoen E."/>
            <person name="Andreopoulos B."/>
            <person name="Lu D."/>
            <person name="Skrede I."/>
            <person name="Drula E."/>
            <person name="Henrissat B."/>
            <person name="Morin E."/>
            <person name="Kohler A."/>
            <person name="Barry K."/>
            <person name="LaButti K."/>
            <person name="Morin E."/>
            <person name="Salamov A."/>
            <person name="Lipzen A."/>
            <person name="Mereny Z."/>
            <person name="Hegedus B."/>
            <person name="Baldrian P."/>
            <person name="Stursova M."/>
            <person name="Weitz H."/>
            <person name="Taylor A."/>
            <person name="Grigoriev I.V."/>
            <person name="Nagy L.G."/>
            <person name="Martin F."/>
            <person name="Kauserud H."/>
        </authorList>
    </citation>
    <scope>NUCLEOTIDE SEQUENCE</scope>
    <source>
        <strain evidence="2">CBHHK173m</strain>
    </source>
</reference>
<dbReference type="EMBL" id="JARJCN010000045">
    <property type="protein sequence ID" value="KAJ7082398.1"/>
    <property type="molecule type" value="Genomic_DNA"/>
</dbReference>
<evidence type="ECO:0000256" key="1">
    <source>
        <dbReference type="SAM" id="Coils"/>
    </source>
</evidence>
<keyword evidence="3" id="KW-1185">Reference proteome</keyword>
<accession>A0AAD6XJ64</accession>
<gene>
    <name evidence="2" type="ORF">B0H15DRAFT_440760</name>
</gene>
<name>A0AAD6XJ64_9AGAR</name>
<keyword evidence="1" id="KW-0175">Coiled coil</keyword>
<protein>
    <submittedName>
        <fullName evidence="2">Uncharacterized protein</fullName>
    </submittedName>
</protein>
<dbReference type="Proteomes" id="UP001222325">
    <property type="component" value="Unassembled WGS sequence"/>
</dbReference>